<evidence type="ECO:0000313" key="2">
    <source>
        <dbReference type="EMBL" id="CAK9184452.1"/>
    </source>
</evidence>
<sequence>MVLLTFLVNFLTNLRVVEEDSSSAFPVEDLGIFCSARLSSGSRTLYSVVGVGLYADISSKSSKSMKMVIDPSSLLIELGASRSIHLF</sequence>
<reference evidence="2 3" key="1">
    <citation type="submission" date="2024-02" db="EMBL/GenBank/DDBJ databases">
        <authorList>
            <person name="Vignale AGUSTIN F."/>
            <person name="Sosa J E."/>
            <person name="Modenutti C."/>
        </authorList>
    </citation>
    <scope>NUCLEOTIDE SEQUENCE [LARGE SCALE GENOMIC DNA]</scope>
</reference>
<feature type="non-terminal residue" evidence="2">
    <location>
        <position position="1"/>
    </location>
</feature>
<evidence type="ECO:0000313" key="3">
    <source>
        <dbReference type="Proteomes" id="UP001642360"/>
    </source>
</evidence>
<name>A0ABC8UU40_9AQUA</name>
<comment type="caution">
    <text evidence="2">The sequence shown here is derived from an EMBL/GenBank/DDBJ whole genome shotgun (WGS) entry which is preliminary data.</text>
</comment>
<evidence type="ECO:0000256" key="1">
    <source>
        <dbReference type="SAM" id="SignalP"/>
    </source>
</evidence>
<dbReference type="AlphaFoldDB" id="A0ABC8UU40"/>
<feature type="signal peptide" evidence="1">
    <location>
        <begin position="1"/>
        <end position="19"/>
    </location>
</feature>
<gene>
    <name evidence="2" type="ORF">ILEXP_LOCUS54771</name>
</gene>
<protein>
    <submittedName>
        <fullName evidence="2">Uncharacterized protein</fullName>
    </submittedName>
</protein>
<proteinExistence type="predicted"/>
<keyword evidence="1" id="KW-0732">Signal</keyword>
<accession>A0ABC8UU40</accession>
<keyword evidence="3" id="KW-1185">Reference proteome</keyword>
<dbReference type="EMBL" id="CAUOFW020008955">
    <property type="protein sequence ID" value="CAK9184452.1"/>
    <property type="molecule type" value="Genomic_DNA"/>
</dbReference>
<organism evidence="2 3">
    <name type="scientific">Ilex paraguariensis</name>
    <name type="common">yerba mate</name>
    <dbReference type="NCBI Taxonomy" id="185542"/>
    <lineage>
        <taxon>Eukaryota</taxon>
        <taxon>Viridiplantae</taxon>
        <taxon>Streptophyta</taxon>
        <taxon>Embryophyta</taxon>
        <taxon>Tracheophyta</taxon>
        <taxon>Spermatophyta</taxon>
        <taxon>Magnoliopsida</taxon>
        <taxon>eudicotyledons</taxon>
        <taxon>Gunneridae</taxon>
        <taxon>Pentapetalae</taxon>
        <taxon>asterids</taxon>
        <taxon>campanulids</taxon>
        <taxon>Aquifoliales</taxon>
        <taxon>Aquifoliaceae</taxon>
        <taxon>Ilex</taxon>
    </lineage>
</organism>
<dbReference type="Proteomes" id="UP001642360">
    <property type="component" value="Unassembled WGS sequence"/>
</dbReference>
<feature type="chain" id="PRO_5044881006" evidence="1">
    <location>
        <begin position="20"/>
        <end position="87"/>
    </location>
</feature>